<organism evidence="1 2">
    <name type="scientific">Prolemur simus</name>
    <name type="common">Greater bamboo lemur</name>
    <name type="synonym">Hapalemur simus</name>
    <dbReference type="NCBI Taxonomy" id="1328070"/>
    <lineage>
        <taxon>Eukaryota</taxon>
        <taxon>Metazoa</taxon>
        <taxon>Chordata</taxon>
        <taxon>Craniata</taxon>
        <taxon>Vertebrata</taxon>
        <taxon>Euteleostomi</taxon>
        <taxon>Mammalia</taxon>
        <taxon>Eutheria</taxon>
        <taxon>Euarchontoglires</taxon>
        <taxon>Primates</taxon>
        <taxon>Strepsirrhini</taxon>
        <taxon>Lemuriformes</taxon>
        <taxon>Lemuridae</taxon>
        <taxon>Prolemur</taxon>
    </lineage>
</organism>
<reference evidence="1" key="1">
    <citation type="submission" date="2025-08" db="UniProtKB">
        <authorList>
            <consortium name="Ensembl"/>
        </authorList>
    </citation>
    <scope>IDENTIFICATION</scope>
</reference>
<dbReference type="AlphaFoldDB" id="A0A8C8Z2L8"/>
<dbReference type="Proteomes" id="UP000694414">
    <property type="component" value="Unplaced"/>
</dbReference>
<reference evidence="1" key="2">
    <citation type="submission" date="2025-09" db="UniProtKB">
        <authorList>
            <consortium name="Ensembl"/>
        </authorList>
    </citation>
    <scope>IDENTIFICATION</scope>
</reference>
<dbReference type="InterPro" id="IPR028994">
    <property type="entry name" value="Integrin_alpha_N"/>
</dbReference>
<protein>
    <submittedName>
        <fullName evidence="1">Uncharacterized protein</fullName>
    </submittedName>
</protein>
<dbReference type="GeneTree" id="ENSGT00940000161282"/>
<dbReference type="Ensembl" id="ENSPSMT00000013501.1">
    <property type="protein sequence ID" value="ENSPSMP00000011575.1"/>
    <property type="gene ID" value="ENSPSMG00000008362.1"/>
</dbReference>
<name>A0A8C8Z2L8_PROSS</name>
<accession>A0A8C8Z2L8</accession>
<proteinExistence type="predicted"/>
<dbReference type="Gene3D" id="2.130.10.130">
    <property type="entry name" value="Integrin alpha, N-terminal"/>
    <property type="match status" value="1"/>
</dbReference>
<keyword evidence="2" id="KW-1185">Reference proteome</keyword>
<evidence type="ECO:0000313" key="1">
    <source>
        <dbReference type="Ensembl" id="ENSPSMP00000011575.1"/>
    </source>
</evidence>
<sequence length="119" mass="12839">QSLTMPEVRMLVLCHPQASSPCFNLDTEQPTTFRVDSAGFGHGVVQSAHSWVVVGAPQEIKAGGLHQCDYSTGSCEPLCLQGQHLCVHVRVCACVCVHVWVRGPAPVVLMGTKEKEAEQ</sequence>
<evidence type="ECO:0000313" key="2">
    <source>
        <dbReference type="Proteomes" id="UP000694414"/>
    </source>
</evidence>